<evidence type="ECO:0000313" key="2">
    <source>
        <dbReference type="Proteomes" id="UP000012149"/>
    </source>
</evidence>
<reference evidence="1 2" key="1">
    <citation type="submission" date="2013-01" db="EMBL/GenBank/DDBJ databases">
        <authorList>
            <person name="Harkins D.M."/>
            <person name="Durkin A.S."/>
            <person name="Brinkac L.M."/>
            <person name="Haft D.H."/>
            <person name="Selengut J.D."/>
            <person name="Sanka R."/>
            <person name="DePew J."/>
            <person name="Purushe J."/>
            <person name="Matthias M.A."/>
            <person name="Vinetz J.M."/>
            <person name="Sutton G.G."/>
            <person name="Nierman W.C."/>
            <person name="Fouts D.E."/>
        </authorList>
    </citation>
    <scope>NUCLEOTIDE SEQUENCE [LARGE SCALE GENOMIC DNA]</scope>
    <source>
        <strain evidence="1 2">CBC1416</strain>
    </source>
</reference>
<evidence type="ECO:0000313" key="1">
    <source>
        <dbReference type="EMBL" id="EMO55974.1"/>
    </source>
</evidence>
<proteinExistence type="predicted"/>
<gene>
    <name evidence="1" type="ORF">LEP1GSC161_2848</name>
</gene>
<dbReference type="Proteomes" id="UP000012149">
    <property type="component" value="Unassembled WGS sequence"/>
</dbReference>
<dbReference type="EMBL" id="AKWE02000190">
    <property type="protein sequence ID" value="EMO55974.1"/>
    <property type="molecule type" value="Genomic_DNA"/>
</dbReference>
<comment type="caution">
    <text evidence="1">The sequence shown here is derived from an EMBL/GenBank/DDBJ whole genome shotgun (WGS) entry which is preliminary data.</text>
</comment>
<sequence>MRNRILFIILLILPGILSAQSRPRAEDPFDELVREKKEIFGSEKEEKYPIRMLIVDWESWEGHSSWHAFWFIRRTDYPKYKQFRIFPLYNSIEAKSGKASLDYLFPVFSYRRVEAEGVEEKTLITPLNYRNTIQPVGVGYRESTNFYWLGYNSSSSGPGFEKSFNMFPGFFPLFTRRVELNNGLRKTHTMFLPALYFNTESPEESTTVLTLFRWGHDLEKKFFHFFPLFHYTNYKIREDYSFTFFLSIISPDRTYNPKGSRVILRFGFANPKKRPMPNRIFYFCRFLFFTNRKRFHKKDSLRFSYWRF</sequence>
<protein>
    <submittedName>
        <fullName evidence="1">Uncharacterized protein</fullName>
    </submittedName>
</protein>
<dbReference type="AlphaFoldDB" id="M6VSD3"/>
<accession>M6VSD3</accession>
<name>M6VSD3_9LEPT</name>
<organism evidence="1 2">
    <name type="scientific">Leptospira santarosai str. CBC1416</name>
    <dbReference type="NCBI Taxonomy" id="1193059"/>
    <lineage>
        <taxon>Bacteria</taxon>
        <taxon>Pseudomonadati</taxon>
        <taxon>Spirochaetota</taxon>
        <taxon>Spirochaetia</taxon>
        <taxon>Leptospirales</taxon>
        <taxon>Leptospiraceae</taxon>
        <taxon>Leptospira</taxon>
    </lineage>
</organism>